<organism evidence="2 3">
    <name type="scientific">Aspergillus keveii</name>
    <dbReference type="NCBI Taxonomy" id="714993"/>
    <lineage>
        <taxon>Eukaryota</taxon>
        <taxon>Fungi</taxon>
        <taxon>Dikarya</taxon>
        <taxon>Ascomycota</taxon>
        <taxon>Pezizomycotina</taxon>
        <taxon>Eurotiomycetes</taxon>
        <taxon>Eurotiomycetidae</taxon>
        <taxon>Eurotiales</taxon>
        <taxon>Aspergillaceae</taxon>
        <taxon>Aspergillus</taxon>
        <taxon>Aspergillus subgen. Nidulantes</taxon>
    </lineage>
</organism>
<evidence type="ECO:0000313" key="3">
    <source>
        <dbReference type="Proteomes" id="UP001610563"/>
    </source>
</evidence>
<proteinExistence type="predicted"/>
<reference evidence="2 3" key="1">
    <citation type="submission" date="2024-07" db="EMBL/GenBank/DDBJ databases">
        <title>Section-level genome sequencing and comparative genomics of Aspergillus sections Usti and Cavernicolus.</title>
        <authorList>
            <consortium name="Lawrence Berkeley National Laboratory"/>
            <person name="Nybo J.L."/>
            <person name="Vesth T.C."/>
            <person name="Theobald S."/>
            <person name="Frisvad J.C."/>
            <person name="Larsen T.O."/>
            <person name="Kjaerboelling I."/>
            <person name="Rothschild-Mancinelli K."/>
            <person name="Lyhne E.K."/>
            <person name="Kogle M.E."/>
            <person name="Barry K."/>
            <person name="Clum A."/>
            <person name="Na H."/>
            <person name="Ledsgaard L."/>
            <person name="Lin J."/>
            <person name="Lipzen A."/>
            <person name="Kuo A."/>
            <person name="Riley R."/>
            <person name="Mondo S."/>
            <person name="Labutti K."/>
            <person name="Haridas S."/>
            <person name="Pangalinan J."/>
            <person name="Salamov A.A."/>
            <person name="Simmons B.A."/>
            <person name="Magnuson J.K."/>
            <person name="Chen J."/>
            <person name="Drula E."/>
            <person name="Henrissat B."/>
            <person name="Wiebenga A."/>
            <person name="Lubbers R.J."/>
            <person name="Gomes A.C."/>
            <person name="Makela M.R."/>
            <person name="Stajich J."/>
            <person name="Grigoriev I.V."/>
            <person name="Mortensen U.H."/>
            <person name="De Vries R.P."/>
            <person name="Baker S.E."/>
            <person name="Andersen M.R."/>
        </authorList>
    </citation>
    <scope>NUCLEOTIDE SEQUENCE [LARGE SCALE GENOMIC DNA]</scope>
    <source>
        <strain evidence="2 3">CBS 209.92</strain>
    </source>
</reference>
<sequence>MLFQDANLFGHSQWERMAYGVYTQPDGPYYNSAQASILQRSQLKFYNRHPVRASLSQKSFTIVSQIQDAMNSLCTPASATEGFEDLDLILQAHGVTEVDGYRVFERRLYAGQLSQLRGTLPMMPTLYLALGFIRGHRHGTPNDPETFKKGRGIQTTSVTCHALENARLKGKGALAKALAVLKEIVSEISAQNSRVVNKVTTHLVASERPAKKRRTRHAYREADEDDQAQTVADYTTTIPEEQSATTSSLPQPQTWAPATHNTIQTPHNEEEVGDNLDVAYGHQEVLDQGFHQAIYPAMYNNPATALSMMPPAQIYTQPHVEQAANTQWLLNFKKAGIPGPLPVERYGLDTSISHQSGIR</sequence>
<name>A0ABR4FS42_9EURO</name>
<evidence type="ECO:0000256" key="1">
    <source>
        <dbReference type="SAM" id="MobiDB-lite"/>
    </source>
</evidence>
<gene>
    <name evidence="2" type="ORF">BJX66DRAFT_342682</name>
</gene>
<dbReference type="EMBL" id="JBFTWV010000132">
    <property type="protein sequence ID" value="KAL2785847.1"/>
    <property type="molecule type" value="Genomic_DNA"/>
</dbReference>
<feature type="region of interest" description="Disordered" evidence="1">
    <location>
        <begin position="206"/>
        <end position="230"/>
    </location>
</feature>
<comment type="caution">
    <text evidence="2">The sequence shown here is derived from an EMBL/GenBank/DDBJ whole genome shotgun (WGS) entry which is preliminary data.</text>
</comment>
<accession>A0ABR4FS42</accession>
<evidence type="ECO:0000313" key="2">
    <source>
        <dbReference type="EMBL" id="KAL2785847.1"/>
    </source>
</evidence>
<protein>
    <submittedName>
        <fullName evidence="2">Uncharacterized protein</fullName>
    </submittedName>
</protein>
<dbReference type="Proteomes" id="UP001610563">
    <property type="component" value="Unassembled WGS sequence"/>
</dbReference>
<keyword evidence="3" id="KW-1185">Reference proteome</keyword>